<dbReference type="Pfam" id="PF01476">
    <property type="entry name" value="LysM"/>
    <property type="match status" value="1"/>
</dbReference>
<evidence type="ECO:0000256" key="2">
    <source>
        <dbReference type="SAM" id="Phobius"/>
    </source>
</evidence>
<evidence type="ECO:0000313" key="4">
    <source>
        <dbReference type="EMBL" id="VAV99783.1"/>
    </source>
</evidence>
<dbReference type="PROSITE" id="PS51782">
    <property type="entry name" value="LYSM"/>
    <property type="match status" value="1"/>
</dbReference>
<feature type="transmembrane region" description="Helical" evidence="2">
    <location>
        <begin position="12"/>
        <end position="35"/>
    </location>
</feature>
<protein>
    <submittedName>
        <fullName evidence="4">LysM domain protein</fullName>
    </submittedName>
</protein>
<evidence type="ECO:0000256" key="1">
    <source>
        <dbReference type="SAM" id="MobiDB-lite"/>
    </source>
</evidence>
<feature type="region of interest" description="Disordered" evidence="1">
    <location>
        <begin position="215"/>
        <end position="248"/>
    </location>
</feature>
<keyword evidence="2" id="KW-0472">Membrane</keyword>
<dbReference type="Gene3D" id="3.10.350.10">
    <property type="entry name" value="LysM domain"/>
    <property type="match status" value="1"/>
</dbReference>
<feature type="region of interest" description="Disordered" evidence="1">
    <location>
        <begin position="48"/>
        <end position="101"/>
    </location>
</feature>
<dbReference type="InterPro" id="IPR052196">
    <property type="entry name" value="Bact_Kbp"/>
</dbReference>
<dbReference type="AlphaFoldDB" id="A0A3B0STJ3"/>
<feature type="compositionally biased region" description="Polar residues" evidence="1">
    <location>
        <begin position="50"/>
        <end position="72"/>
    </location>
</feature>
<name>A0A3B0STJ3_9ZZZZ</name>
<dbReference type="PANTHER" id="PTHR34700:SF4">
    <property type="entry name" value="PHAGE-LIKE ELEMENT PBSX PROTEIN XKDP"/>
    <property type="match status" value="1"/>
</dbReference>
<sequence length="429" mass="44034">MSNQAGWAKAGNYGIAALAVAIIVGIGLFFTGVIAPVEIPKMPDVEATQADGNTGTIPDQSTGAATNATGSQAGAPAGVTDQTTPEAVAEVTSETAPTGAPEQAEIAGGAAALAAPPSIDVFRLETDGGMLVAGQTKPGWETTILVDGAAIATVTPDGSGQFAEFLNLDYSDQPRVLSLLMRAPDGQAQVASTDEIILAPSPKLPPEPVIVAAADEASETSADEAAAPAQSDPSEAEISGADAQQQSGSQAVLLADETGVQVLQAPTSGDASPEVMSTVALDAITYSDEGQVQLSGRALGSGSVRVYLNNAPVITATIEEDGNWRSELPQVDTGVYTLRVDELDDQGRVTSRVETPFKREDEAVLAQAGAAQGSTKVTAVTVQPGSTLWAISREAYGEGTLYVRVFEANKSRIRDPDLIYPGQVFNIPK</sequence>
<evidence type="ECO:0000259" key="3">
    <source>
        <dbReference type="PROSITE" id="PS51782"/>
    </source>
</evidence>
<gene>
    <name evidence="4" type="ORF">MNBD_ALPHA07-73</name>
</gene>
<dbReference type="SMART" id="SM00257">
    <property type="entry name" value="LysM"/>
    <property type="match status" value="1"/>
</dbReference>
<dbReference type="InterPro" id="IPR018392">
    <property type="entry name" value="LysM"/>
</dbReference>
<dbReference type="InterPro" id="IPR013783">
    <property type="entry name" value="Ig-like_fold"/>
</dbReference>
<dbReference type="PANTHER" id="PTHR34700">
    <property type="entry name" value="POTASSIUM BINDING PROTEIN KBP"/>
    <property type="match status" value="1"/>
</dbReference>
<accession>A0A3B0STJ3</accession>
<organism evidence="4">
    <name type="scientific">hydrothermal vent metagenome</name>
    <dbReference type="NCBI Taxonomy" id="652676"/>
    <lineage>
        <taxon>unclassified sequences</taxon>
        <taxon>metagenomes</taxon>
        <taxon>ecological metagenomes</taxon>
    </lineage>
</organism>
<proteinExistence type="predicted"/>
<dbReference type="Gene3D" id="2.60.40.10">
    <property type="entry name" value="Immunoglobulins"/>
    <property type="match status" value="1"/>
</dbReference>
<feature type="domain" description="LysM" evidence="3">
    <location>
        <begin position="378"/>
        <end position="427"/>
    </location>
</feature>
<keyword evidence="2" id="KW-0812">Transmembrane</keyword>
<reference evidence="4" key="1">
    <citation type="submission" date="2018-06" db="EMBL/GenBank/DDBJ databases">
        <authorList>
            <person name="Zhirakovskaya E."/>
        </authorList>
    </citation>
    <scope>NUCLEOTIDE SEQUENCE</scope>
</reference>
<keyword evidence="2" id="KW-1133">Transmembrane helix</keyword>
<dbReference type="CDD" id="cd00118">
    <property type="entry name" value="LysM"/>
    <property type="match status" value="1"/>
</dbReference>
<feature type="compositionally biased region" description="Low complexity" evidence="1">
    <location>
        <begin position="223"/>
        <end position="248"/>
    </location>
</feature>
<dbReference type="EMBL" id="UOEG01000197">
    <property type="protein sequence ID" value="VAV99783.1"/>
    <property type="molecule type" value="Genomic_DNA"/>
</dbReference>
<dbReference type="InterPro" id="IPR036779">
    <property type="entry name" value="LysM_dom_sf"/>
</dbReference>